<keyword evidence="1" id="KW-0175">Coiled coil</keyword>
<evidence type="ECO:0000313" key="3">
    <source>
        <dbReference type="Proteomes" id="UP000007014"/>
    </source>
</evidence>
<dbReference type="eggNOG" id="KOG4234">
    <property type="taxonomic scope" value="Eukaryota"/>
</dbReference>
<dbReference type="PANTHER" id="PTHR46014">
    <property type="entry name" value="TETRATRICOPEPTIDE REPEAT PROTEIN 1"/>
    <property type="match status" value="1"/>
</dbReference>
<gene>
    <name evidence="2" type="ORF">CYME_CMP187C</name>
</gene>
<sequence length="243" mass="27003">METGGGAPLTKSSEAVEGDFVEDRLRGNEAFRRGNYEAAASYYSEALEKIRLAKTELPTQDRYPWSLEEVLIRCNRALVFLRLASAAALPNVGSNRFEEDACTAEHESEEATPCSLWQRAAEDASVALDLITDFEDEGESERVTELRVKALYRRMVANKGQNNFADAAKDAEALAKIRPEYRSEAELLAQRAAAESERAKQEALQKLKEVGNSFLSLFGVSIDNFQTKRNPDGTYSVSYCPKS</sequence>
<dbReference type="AlphaFoldDB" id="M1UV85"/>
<dbReference type="Gramene" id="CMP187CT">
    <property type="protein sequence ID" value="CMP187CT"/>
    <property type="gene ID" value="CMP187C"/>
</dbReference>
<dbReference type="InterPro" id="IPR052769">
    <property type="entry name" value="TPR_domain_protein"/>
</dbReference>
<accession>M1UV85</accession>
<reference evidence="2 3" key="1">
    <citation type="journal article" date="2004" name="Nature">
        <title>Genome sequence of the ultrasmall unicellular red alga Cyanidioschyzon merolae 10D.</title>
        <authorList>
            <person name="Matsuzaki M."/>
            <person name="Misumi O."/>
            <person name="Shin-i T."/>
            <person name="Maruyama S."/>
            <person name="Takahara M."/>
            <person name="Miyagishima S."/>
            <person name="Mori T."/>
            <person name="Nishida K."/>
            <person name="Yagisawa F."/>
            <person name="Nishida K."/>
            <person name="Yoshida Y."/>
            <person name="Nishimura Y."/>
            <person name="Nakao S."/>
            <person name="Kobayashi T."/>
            <person name="Momoyama Y."/>
            <person name="Higashiyama T."/>
            <person name="Minoda A."/>
            <person name="Sano M."/>
            <person name="Nomoto H."/>
            <person name="Oishi K."/>
            <person name="Hayashi H."/>
            <person name="Ohta F."/>
            <person name="Nishizaka S."/>
            <person name="Haga S."/>
            <person name="Miura S."/>
            <person name="Morishita T."/>
            <person name="Kabeya Y."/>
            <person name="Terasawa K."/>
            <person name="Suzuki Y."/>
            <person name="Ishii Y."/>
            <person name="Asakawa S."/>
            <person name="Takano H."/>
            <person name="Ohta N."/>
            <person name="Kuroiwa H."/>
            <person name="Tanaka K."/>
            <person name="Shimizu N."/>
            <person name="Sugano S."/>
            <person name="Sato N."/>
            <person name="Nozaki H."/>
            <person name="Ogasawara N."/>
            <person name="Kohara Y."/>
            <person name="Kuroiwa T."/>
        </authorList>
    </citation>
    <scope>NUCLEOTIDE SEQUENCE [LARGE SCALE GENOMIC DNA]</scope>
    <source>
        <strain evidence="2 3">10D</strain>
    </source>
</reference>
<dbReference type="HOGENOM" id="CLU_1143986_0_0_1"/>
<dbReference type="RefSeq" id="XP_005537852.1">
    <property type="nucleotide sequence ID" value="XM_005537795.1"/>
</dbReference>
<evidence type="ECO:0000313" key="2">
    <source>
        <dbReference type="EMBL" id="BAM81816.1"/>
    </source>
</evidence>
<name>M1UV85_CYAM1</name>
<dbReference type="SUPFAM" id="SSF48452">
    <property type="entry name" value="TPR-like"/>
    <property type="match status" value="1"/>
</dbReference>
<dbReference type="GeneID" id="16996123"/>
<protein>
    <submittedName>
        <fullName evidence="2">Uncharacterized protein</fullName>
    </submittedName>
</protein>
<dbReference type="EMBL" id="AP006498">
    <property type="protein sequence ID" value="BAM81816.1"/>
    <property type="molecule type" value="Genomic_DNA"/>
</dbReference>
<feature type="coiled-coil region" evidence="1">
    <location>
        <begin position="182"/>
        <end position="213"/>
    </location>
</feature>
<evidence type="ECO:0000256" key="1">
    <source>
        <dbReference type="SAM" id="Coils"/>
    </source>
</evidence>
<organism evidence="2 3">
    <name type="scientific">Cyanidioschyzon merolae (strain NIES-3377 / 10D)</name>
    <name type="common">Unicellular red alga</name>
    <dbReference type="NCBI Taxonomy" id="280699"/>
    <lineage>
        <taxon>Eukaryota</taxon>
        <taxon>Rhodophyta</taxon>
        <taxon>Bangiophyceae</taxon>
        <taxon>Cyanidiales</taxon>
        <taxon>Cyanidiaceae</taxon>
        <taxon>Cyanidioschyzon</taxon>
    </lineage>
</organism>
<dbReference type="Gene3D" id="1.25.40.10">
    <property type="entry name" value="Tetratricopeptide repeat domain"/>
    <property type="match status" value="1"/>
</dbReference>
<dbReference type="OrthoDB" id="1872379at2759"/>
<proteinExistence type="predicted"/>
<keyword evidence="3" id="KW-1185">Reference proteome</keyword>
<dbReference type="OMA" id="NEMYVKA"/>
<dbReference type="PANTHER" id="PTHR46014:SF1">
    <property type="entry name" value="TETRATRICOPEPTIDE REPEAT PROTEIN 1"/>
    <property type="match status" value="1"/>
</dbReference>
<dbReference type="Proteomes" id="UP000007014">
    <property type="component" value="Chromosome 16"/>
</dbReference>
<reference evidence="2 3" key="2">
    <citation type="journal article" date="2007" name="BMC Biol.">
        <title>A 100%-complete sequence reveals unusually simple genomic features in the hot-spring red alga Cyanidioschyzon merolae.</title>
        <authorList>
            <person name="Nozaki H."/>
            <person name="Takano H."/>
            <person name="Misumi O."/>
            <person name="Terasawa K."/>
            <person name="Matsuzaki M."/>
            <person name="Maruyama S."/>
            <person name="Nishida K."/>
            <person name="Yagisawa F."/>
            <person name="Yoshida Y."/>
            <person name="Fujiwara T."/>
            <person name="Takio S."/>
            <person name="Tamura K."/>
            <person name="Chung S.J."/>
            <person name="Nakamura S."/>
            <person name="Kuroiwa H."/>
            <person name="Tanaka K."/>
            <person name="Sato N."/>
            <person name="Kuroiwa T."/>
        </authorList>
    </citation>
    <scope>NUCLEOTIDE SEQUENCE [LARGE SCALE GENOMIC DNA]</scope>
    <source>
        <strain evidence="2 3">10D</strain>
    </source>
</reference>
<dbReference type="KEGG" id="cme:CYME_CMP187C"/>
<dbReference type="InterPro" id="IPR011990">
    <property type="entry name" value="TPR-like_helical_dom_sf"/>
</dbReference>